<protein>
    <submittedName>
        <fullName evidence="2">Uncharacterized protein</fullName>
    </submittedName>
</protein>
<dbReference type="AlphaFoldDB" id="A0AAV7PVR0"/>
<gene>
    <name evidence="2" type="ORF">NDU88_010634</name>
</gene>
<name>A0AAV7PVR0_PLEWA</name>
<keyword evidence="3" id="KW-1185">Reference proteome</keyword>
<organism evidence="2 3">
    <name type="scientific">Pleurodeles waltl</name>
    <name type="common">Iberian ribbed newt</name>
    <dbReference type="NCBI Taxonomy" id="8319"/>
    <lineage>
        <taxon>Eukaryota</taxon>
        <taxon>Metazoa</taxon>
        <taxon>Chordata</taxon>
        <taxon>Craniata</taxon>
        <taxon>Vertebrata</taxon>
        <taxon>Euteleostomi</taxon>
        <taxon>Amphibia</taxon>
        <taxon>Batrachia</taxon>
        <taxon>Caudata</taxon>
        <taxon>Salamandroidea</taxon>
        <taxon>Salamandridae</taxon>
        <taxon>Pleurodelinae</taxon>
        <taxon>Pleurodeles</taxon>
    </lineage>
</organism>
<sequence>MAISWRALSLPQKHQLDAAPSRGDARVCRVRTCCRVNVNEHRCRNAKGSPKGPFIINSDEVGLGNSLQRASLCLVHIDTHSAKNRSGRIAPVAQTDRSNMYDSPVPDFQRPQCTLL</sequence>
<evidence type="ECO:0000313" key="3">
    <source>
        <dbReference type="Proteomes" id="UP001066276"/>
    </source>
</evidence>
<comment type="caution">
    <text evidence="2">The sequence shown here is derived from an EMBL/GenBank/DDBJ whole genome shotgun (WGS) entry which is preliminary data.</text>
</comment>
<proteinExistence type="predicted"/>
<feature type="region of interest" description="Disordered" evidence="1">
    <location>
        <begin position="84"/>
        <end position="106"/>
    </location>
</feature>
<accession>A0AAV7PVR0</accession>
<dbReference type="Proteomes" id="UP001066276">
    <property type="component" value="Chromosome 7"/>
</dbReference>
<dbReference type="EMBL" id="JANPWB010000011">
    <property type="protein sequence ID" value="KAJ1132308.1"/>
    <property type="molecule type" value="Genomic_DNA"/>
</dbReference>
<evidence type="ECO:0000313" key="2">
    <source>
        <dbReference type="EMBL" id="KAJ1132308.1"/>
    </source>
</evidence>
<reference evidence="2" key="1">
    <citation type="journal article" date="2022" name="bioRxiv">
        <title>Sequencing and chromosome-scale assembly of the giantPleurodeles waltlgenome.</title>
        <authorList>
            <person name="Brown T."/>
            <person name="Elewa A."/>
            <person name="Iarovenko S."/>
            <person name="Subramanian E."/>
            <person name="Araus A.J."/>
            <person name="Petzold A."/>
            <person name="Susuki M."/>
            <person name="Suzuki K.-i.T."/>
            <person name="Hayashi T."/>
            <person name="Toyoda A."/>
            <person name="Oliveira C."/>
            <person name="Osipova E."/>
            <person name="Leigh N.D."/>
            <person name="Simon A."/>
            <person name="Yun M.H."/>
        </authorList>
    </citation>
    <scope>NUCLEOTIDE SEQUENCE</scope>
    <source>
        <strain evidence="2">20211129_DDA</strain>
        <tissue evidence="2">Liver</tissue>
    </source>
</reference>
<evidence type="ECO:0000256" key="1">
    <source>
        <dbReference type="SAM" id="MobiDB-lite"/>
    </source>
</evidence>